<dbReference type="Pfam" id="PF01336">
    <property type="entry name" value="tRNA_anti-codon"/>
    <property type="match status" value="1"/>
</dbReference>
<protein>
    <submittedName>
        <fullName evidence="4">CMP-binding factor</fullName>
    </submittedName>
</protein>
<dbReference type="CDD" id="cd04492">
    <property type="entry name" value="YhaM_OBF_like"/>
    <property type="match status" value="1"/>
</dbReference>
<dbReference type="SUPFAM" id="SSF50249">
    <property type="entry name" value="Nucleic acid-binding proteins"/>
    <property type="match status" value="1"/>
</dbReference>
<dbReference type="PANTHER" id="PTHR37294:SF1">
    <property type="entry name" value="3'-5' EXORIBONUCLEASE YHAM"/>
    <property type="match status" value="1"/>
</dbReference>
<dbReference type="CDD" id="cd00077">
    <property type="entry name" value="HDc"/>
    <property type="match status" value="1"/>
</dbReference>
<dbReference type="Gene3D" id="2.40.50.140">
    <property type="entry name" value="Nucleic acid-binding proteins"/>
    <property type="match status" value="1"/>
</dbReference>
<dbReference type="GO" id="GO:0031125">
    <property type="term" value="P:rRNA 3'-end processing"/>
    <property type="evidence" value="ECO:0007669"/>
    <property type="project" value="TreeGrafter"/>
</dbReference>
<evidence type="ECO:0000256" key="1">
    <source>
        <dbReference type="ARBA" id="ARBA00022801"/>
    </source>
</evidence>
<dbReference type="InterPro" id="IPR003607">
    <property type="entry name" value="HD/PDEase_dom"/>
</dbReference>
<name>A0A0R2CD97_9LACO</name>
<evidence type="ECO:0000256" key="2">
    <source>
        <dbReference type="ARBA" id="ARBA00022839"/>
    </source>
</evidence>
<dbReference type="FunFam" id="1.10.3210.10:FF:000008">
    <property type="entry name" value="3'-5' exoribonuclease YhaM"/>
    <property type="match status" value="1"/>
</dbReference>
<dbReference type="SUPFAM" id="SSF109604">
    <property type="entry name" value="HD-domain/PDEase-like"/>
    <property type="match status" value="1"/>
</dbReference>
<dbReference type="PANTHER" id="PTHR37294">
    <property type="entry name" value="3'-5' EXORIBONUCLEASE YHAM"/>
    <property type="match status" value="1"/>
</dbReference>
<dbReference type="RefSeq" id="WP_010580106.1">
    <property type="nucleotide sequence ID" value="NZ_AHYZ01000060.1"/>
</dbReference>
<keyword evidence="2" id="KW-0540">Nuclease</keyword>
<evidence type="ECO:0000313" key="5">
    <source>
        <dbReference type="Proteomes" id="UP000051576"/>
    </source>
</evidence>
<sequence>MSSKKIYDYQVNEDLALFVLIKAADVRSAKNGKKFISFTFADRSGEISAKFWNASEHEISEFQPGKVVLLKGKRENYQGNPQIKILHLRLATEFEPNDSSLYLRQAPVSFEKMESEINQTVFEIINPNWNRIVRYLLNKNHAAFFKYPAAKKNHHAFAGGLAYHTLSMLRLARAVAKQYPVINASLLYAGTILHDMGKTIELSGPTATTYTLAGNLIGHIVLIDEQIVEACHQLRISENQEDVLLLRHLILAHHGLLEYGSPVRPHILEAEVLHQIDQLDASIQMLSGVLHHTEPGQFSEKIFGMDGRNFFRPSEDLKDPSKK</sequence>
<proteinExistence type="predicted"/>
<dbReference type="InterPro" id="IPR050798">
    <property type="entry name" value="YhaM_exoribonuc/phosphodiest"/>
</dbReference>
<dbReference type="EMBL" id="AYYX01000001">
    <property type="protein sequence ID" value="KRM89758.1"/>
    <property type="molecule type" value="Genomic_DNA"/>
</dbReference>
<dbReference type="Gene3D" id="1.10.3210.10">
    <property type="entry name" value="Hypothetical protein af1432"/>
    <property type="match status" value="1"/>
</dbReference>
<organism evidence="4 5">
    <name type="scientific">Liquorilactobacillus vini DSM 20605</name>
    <dbReference type="NCBI Taxonomy" id="1133569"/>
    <lineage>
        <taxon>Bacteria</taxon>
        <taxon>Bacillati</taxon>
        <taxon>Bacillota</taxon>
        <taxon>Bacilli</taxon>
        <taxon>Lactobacillales</taxon>
        <taxon>Lactobacillaceae</taxon>
        <taxon>Liquorilactobacillus</taxon>
    </lineage>
</organism>
<dbReference type="GO" id="GO:0003676">
    <property type="term" value="F:nucleic acid binding"/>
    <property type="evidence" value="ECO:0007669"/>
    <property type="project" value="InterPro"/>
</dbReference>
<accession>A0A0R2CD97</accession>
<keyword evidence="1" id="KW-0378">Hydrolase</keyword>
<dbReference type="GO" id="GO:0004527">
    <property type="term" value="F:exonuclease activity"/>
    <property type="evidence" value="ECO:0007669"/>
    <property type="project" value="UniProtKB-KW"/>
</dbReference>
<gene>
    <name evidence="4" type="ORF">FD21_GL000053</name>
</gene>
<evidence type="ECO:0000259" key="3">
    <source>
        <dbReference type="PROSITE" id="PS51831"/>
    </source>
</evidence>
<dbReference type="SMART" id="SM00471">
    <property type="entry name" value="HDc"/>
    <property type="match status" value="1"/>
</dbReference>
<dbReference type="InterPro" id="IPR004365">
    <property type="entry name" value="NA-bd_OB_tRNA"/>
</dbReference>
<dbReference type="eggNOG" id="COG3481">
    <property type="taxonomic scope" value="Bacteria"/>
</dbReference>
<feature type="domain" description="HD" evidence="3">
    <location>
        <begin position="161"/>
        <end position="282"/>
    </location>
</feature>
<dbReference type="Proteomes" id="UP000051576">
    <property type="component" value="Unassembled WGS sequence"/>
</dbReference>
<evidence type="ECO:0000313" key="4">
    <source>
        <dbReference type="EMBL" id="KRM89758.1"/>
    </source>
</evidence>
<reference evidence="4 5" key="1">
    <citation type="journal article" date="2015" name="Genome Announc.">
        <title>Expanding the biotechnology potential of lactobacilli through comparative genomics of 213 strains and associated genera.</title>
        <authorList>
            <person name="Sun Z."/>
            <person name="Harris H.M."/>
            <person name="McCann A."/>
            <person name="Guo C."/>
            <person name="Argimon S."/>
            <person name="Zhang W."/>
            <person name="Yang X."/>
            <person name="Jeffery I.B."/>
            <person name="Cooney J.C."/>
            <person name="Kagawa T.F."/>
            <person name="Liu W."/>
            <person name="Song Y."/>
            <person name="Salvetti E."/>
            <person name="Wrobel A."/>
            <person name="Rasinkangas P."/>
            <person name="Parkhill J."/>
            <person name="Rea M.C."/>
            <person name="O'Sullivan O."/>
            <person name="Ritari J."/>
            <person name="Douillard F.P."/>
            <person name="Paul Ross R."/>
            <person name="Yang R."/>
            <person name="Briner A.E."/>
            <person name="Felis G.E."/>
            <person name="de Vos W.M."/>
            <person name="Barrangou R."/>
            <person name="Klaenhammer T.R."/>
            <person name="Caufield P.W."/>
            <person name="Cui Y."/>
            <person name="Zhang H."/>
            <person name="O'Toole P.W."/>
        </authorList>
    </citation>
    <scope>NUCLEOTIDE SEQUENCE [LARGE SCALE GENOMIC DNA]</scope>
    <source>
        <strain evidence="4 5">DSM 20605</strain>
    </source>
</reference>
<dbReference type="InterPro" id="IPR012340">
    <property type="entry name" value="NA-bd_OB-fold"/>
</dbReference>
<keyword evidence="2" id="KW-0269">Exonuclease</keyword>
<dbReference type="STRING" id="1133569.FD21_GL000053"/>
<dbReference type="PROSITE" id="PS51831">
    <property type="entry name" value="HD"/>
    <property type="match status" value="1"/>
</dbReference>
<dbReference type="AlphaFoldDB" id="A0A0R2CD97"/>
<comment type="caution">
    <text evidence="4">The sequence shown here is derived from an EMBL/GenBank/DDBJ whole genome shotgun (WGS) entry which is preliminary data.</text>
</comment>
<dbReference type="PATRIC" id="fig|1133569.4.peg.54"/>
<dbReference type="OrthoDB" id="9778453at2"/>
<keyword evidence="5" id="KW-1185">Reference proteome</keyword>
<dbReference type="InterPro" id="IPR006674">
    <property type="entry name" value="HD_domain"/>
</dbReference>
<dbReference type="Pfam" id="PF01966">
    <property type="entry name" value="HD"/>
    <property type="match status" value="1"/>
</dbReference>